<name>A0A316IIY1_9GAMM</name>
<protein>
    <submittedName>
        <fullName evidence="1">Uncharacterized protein</fullName>
    </submittedName>
</protein>
<comment type="caution">
    <text evidence="1">The sequence shown here is derived from an EMBL/GenBank/DDBJ whole genome shotgun (WGS) entry which is preliminary data.</text>
</comment>
<reference evidence="1 2" key="1">
    <citation type="submission" date="2018-05" db="EMBL/GenBank/DDBJ databases">
        <title>Genomic Encyclopedia of Type Strains, Phase IV (KMG-IV): sequencing the most valuable type-strain genomes for metagenomic binning, comparative biology and taxonomic classification.</title>
        <authorList>
            <person name="Goeker M."/>
        </authorList>
    </citation>
    <scope>NUCLEOTIDE SEQUENCE [LARGE SCALE GENOMIC DNA]</scope>
    <source>
        <strain evidence="1 2">DSM 14263</strain>
    </source>
</reference>
<evidence type="ECO:0000313" key="2">
    <source>
        <dbReference type="Proteomes" id="UP000245812"/>
    </source>
</evidence>
<dbReference type="Proteomes" id="UP000245812">
    <property type="component" value="Unassembled WGS sequence"/>
</dbReference>
<proteinExistence type="predicted"/>
<dbReference type="AlphaFoldDB" id="A0A316IIY1"/>
<sequence length="89" mass="9971">MYGQEIDMSLLISSDTTPASDALTDFVVHAQLMLDPATPEPVRRQAEPRLLALLPTLQALGVFELFEIRDPALRALVRDELEARQRRLG</sequence>
<accession>A0A316IIY1</accession>
<organism evidence="1 2">
    <name type="scientific">Fulvimonas soli</name>
    <dbReference type="NCBI Taxonomy" id="155197"/>
    <lineage>
        <taxon>Bacteria</taxon>
        <taxon>Pseudomonadati</taxon>
        <taxon>Pseudomonadota</taxon>
        <taxon>Gammaproteobacteria</taxon>
        <taxon>Lysobacterales</taxon>
        <taxon>Rhodanobacteraceae</taxon>
        <taxon>Fulvimonas</taxon>
    </lineage>
</organism>
<dbReference type="EMBL" id="QGHC01000002">
    <property type="protein sequence ID" value="PWK92474.1"/>
    <property type="molecule type" value="Genomic_DNA"/>
</dbReference>
<gene>
    <name evidence="1" type="ORF">C7456_102209</name>
</gene>
<evidence type="ECO:0000313" key="1">
    <source>
        <dbReference type="EMBL" id="PWK92474.1"/>
    </source>
</evidence>
<keyword evidence="2" id="KW-1185">Reference proteome</keyword>